<dbReference type="Proteomes" id="UP000199242">
    <property type="component" value="Unassembled WGS sequence"/>
</dbReference>
<reference evidence="1 2" key="1">
    <citation type="submission" date="2016-10" db="EMBL/GenBank/DDBJ databases">
        <authorList>
            <person name="Varghese N."/>
            <person name="Submissions S."/>
        </authorList>
    </citation>
    <scope>NUCLEOTIDE SEQUENCE [LARGE SCALE GENOMIC DNA]</scope>
    <source>
        <strain evidence="1 2">CGMCC 1.10941</strain>
    </source>
</reference>
<protein>
    <recommendedName>
        <fullName evidence="3">DUF4082 domain-containing protein</fullName>
    </recommendedName>
</protein>
<evidence type="ECO:0000313" key="1">
    <source>
        <dbReference type="EMBL" id="SDL45784.1"/>
    </source>
</evidence>
<dbReference type="RefSeq" id="WP_089741183.1">
    <property type="nucleotide sequence ID" value="NZ_FNHD01000001.1"/>
</dbReference>
<dbReference type="PROSITE" id="PS51257">
    <property type="entry name" value="PROKAR_LIPOPROTEIN"/>
    <property type="match status" value="1"/>
</dbReference>
<sequence length="208" mass="23265">MKNWKHIPAKMSLVKNLILSLGIYVATMSVSCSKDDEAEQPAPVVYAEENPLAKYYETTGFTTSTDFINAGDYEFGLAFTPKVKGKINALVVKLPAVNSNLRVTVWDYATKTVIRSETVNVGSANTEIVKSIPELVLEKDKMYFISMNSNDWYKKNKPDNSNTVYPVTAGNIVFSEYRWVSGTAQNWPTNVSSNYNAGDLSFKFQQID</sequence>
<accession>A0ABY0QPU1</accession>
<proteinExistence type="predicted"/>
<dbReference type="EMBL" id="FNHD01000001">
    <property type="protein sequence ID" value="SDL45784.1"/>
    <property type="molecule type" value="Genomic_DNA"/>
</dbReference>
<name>A0ABY0QPU1_9FLAO</name>
<organism evidence="1 2">
    <name type="scientific">Chryseobacterium taihuense</name>
    <dbReference type="NCBI Taxonomy" id="1141221"/>
    <lineage>
        <taxon>Bacteria</taxon>
        <taxon>Pseudomonadati</taxon>
        <taxon>Bacteroidota</taxon>
        <taxon>Flavobacteriia</taxon>
        <taxon>Flavobacteriales</taxon>
        <taxon>Weeksellaceae</taxon>
        <taxon>Chryseobacterium group</taxon>
        <taxon>Chryseobacterium</taxon>
    </lineage>
</organism>
<gene>
    <name evidence="1" type="ORF">SAMN05216273_101251</name>
</gene>
<comment type="caution">
    <text evidence="1">The sequence shown here is derived from an EMBL/GenBank/DDBJ whole genome shotgun (WGS) entry which is preliminary data.</text>
</comment>
<evidence type="ECO:0008006" key="3">
    <source>
        <dbReference type="Google" id="ProtNLM"/>
    </source>
</evidence>
<keyword evidence="2" id="KW-1185">Reference proteome</keyword>
<evidence type="ECO:0000313" key="2">
    <source>
        <dbReference type="Proteomes" id="UP000199242"/>
    </source>
</evidence>